<dbReference type="Proteomes" id="UP000196386">
    <property type="component" value="Unassembled WGS sequence"/>
</dbReference>
<accession>A0A1Y4MIP7</accession>
<evidence type="ECO:0000313" key="2">
    <source>
        <dbReference type="Proteomes" id="UP000196386"/>
    </source>
</evidence>
<protein>
    <recommendedName>
        <fullName evidence="3">XRE family transcriptional regulator</fullName>
    </recommendedName>
</protein>
<evidence type="ECO:0000313" key="1">
    <source>
        <dbReference type="EMBL" id="OUP68060.1"/>
    </source>
</evidence>
<comment type="caution">
    <text evidence="1">The sequence shown here is derived from an EMBL/GenBank/DDBJ whole genome shotgun (WGS) entry which is preliminary data.</text>
</comment>
<dbReference type="RefSeq" id="WP_087302420.1">
    <property type="nucleotide sequence ID" value="NZ_NFKP01000022.1"/>
</dbReference>
<name>A0A1Y4MIP7_9FIRM</name>
<organism evidence="1 2">
    <name type="scientific">Anaerotruncus colihominis</name>
    <dbReference type="NCBI Taxonomy" id="169435"/>
    <lineage>
        <taxon>Bacteria</taxon>
        <taxon>Bacillati</taxon>
        <taxon>Bacillota</taxon>
        <taxon>Clostridia</taxon>
        <taxon>Eubacteriales</taxon>
        <taxon>Oscillospiraceae</taxon>
        <taxon>Anaerotruncus</taxon>
    </lineage>
</organism>
<sequence>MAVRKKPKNDFGVELMAFCAAHGLTYRDVATGADVKRSTLIECTTGRCAGHELIPKVRQFMADYEAQKASS</sequence>
<reference evidence="2" key="1">
    <citation type="submission" date="2017-04" db="EMBL/GenBank/DDBJ databases">
        <title>Function of individual gut microbiota members based on whole genome sequencing of pure cultures obtained from chicken caecum.</title>
        <authorList>
            <person name="Medvecky M."/>
            <person name="Cejkova D."/>
            <person name="Polansky O."/>
            <person name="Karasova D."/>
            <person name="Kubasova T."/>
            <person name="Cizek A."/>
            <person name="Rychlik I."/>
        </authorList>
    </citation>
    <scope>NUCLEOTIDE SEQUENCE [LARGE SCALE GENOMIC DNA]</scope>
    <source>
        <strain evidence="2">An175</strain>
    </source>
</reference>
<evidence type="ECO:0008006" key="3">
    <source>
        <dbReference type="Google" id="ProtNLM"/>
    </source>
</evidence>
<dbReference type="AlphaFoldDB" id="A0A1Y4MIP7"/>
<dbReference type="EMBL" id="NFKP01000022">
    <property type="protein sequence ID" value="OUP68060.1"/>
    <property type="molecule type" value="Genomic_DNA"/>
</dbReference>
<proteinExistence type="predicted"/>
<gene>
    <name evidence="1" type="ORF">B5F11_14960</name>
</gene>